<dbReference type="EMBL" id="CP000553">
    <property type="protein sequence ID" value="ABM75873.1"/>
    <property type="molecule type" value="Genomic_DNA"/>
</dbReference>
<proteinExistence type="predicted"/>
<keyword evidence="1" id="KW-0812">Transmembrane</keyword>
<reference evidence="3" key="1">
    <citation type="journal article" date="2007" name="PLoS Genet.">
        <title>Patterns and implications of gene gain and loss in the evolution of Prochlorococcus.</title>
        <authorList>
            <person name="Kettler G.C."/>
            <person name="Martiny A.C."/>
            <person name="Huang K."/>
            <person name="Zucker J."/>
            <person name="Coleman M.L."/>
            <person name="Rodrigue S."/>
            <person name="Chen F."/>
            <person name="Lapidus A."/>
            <person name="Ferriera S."/>
            <person name="Johnson J."/>
            <person name="Steglich C."/>
            <person name="Church G.M."/>
            <person name="Richardson P."/>
            <person name="Chisholm S.W."/>
        </authorList>
    </citation>
    <scope>NUCLEOTIDE SEQUENCE [LARGE SCALE GENOMIC DNA]</scope>
    <source>
        <strain evidence="3">NATL1A</strain>
    </source>
</reference>
<dbReference type="AlphaFoldDB" id="A2C313"/>
<evidence type="ECO:0000313" key="3">
    <source>
        <dbReference type="Proteomes" id="UP000002592"/>
    </source>
</evidence>
<name>A2C313_PROM1</name>
<dbReference type="Proteomes" id="UP000002592">
    <property type="component" value="Chromosome"/>
</dbReference>
<gene>
    <name evidence="2" type="ordered locus">NATL1_13151</name>
</gene>
<dbReference type="eggNOG" id="ENOG5030HHM">
    <property type="taxonomic scope" value="Bacteria"/>
</dbReference>
<sequence length="93" mass="11388">MNRLDELKALLNSLFNREEPNRREMKRVFQWRRYLDWKNLTPEEKLSAKRFLFIPVFAYLIIEIFNKNSSLIVLFLIGYVIYKKFERGSIVKK</sequence>
<keyword evidence="1" id="KW-0472">Membrane</keyword>
<evidence type="ECO:0000256" key="1">
    <source>
        <dbReference type="SAM" id="Phobius"/>
    </source>
</evidence>
<feature type="transmembrane region" description="Helical" evidence="1">
    <location>
        <begin position="56"/>
        <end position="82"/>
    </location>
</feature>
<evidence type="ECO:0000313" key="2">
    <source>
        <dbReference type="EMBL" id="ABM75873.1"/>
    </source>
</evidence>
<dbReference type="KEGG" id="pme:NATL1_13151"/>
<dbReference type="HOGENOM" id="CLU_197550_0_0_3"/>
<protein>
    <submittedName>
        <fullName evidence="2">Uncharacterized protein</fullName>
    </submittedName>
</protein>
<organism evidence="2 3">
    <name type="scientific">Prochlorococcus marinus (strain NATL1A)</name>
    <dbReference type="NCBI Taxonomy" id="167555"/>
    <lineage>
        <taxon>Bacteria</taxon>
        <taxon>Bacillati</taxon>
        <taxon>Cyanobacteriota</taxon>
        <taxon>Cyanophyceae</taxon>
        <taxon>Synechococcales</taxon>
        <taxon>Prochlorococcaceae</taxon>
        <taxon>Prochlorococcus</taxon>
    </lineage>
</organism>
<accession>A2C313</accession>
<keyword evidence="1" id="KW-1133">Transmembrane helix</keyword>
<dbReference type="RefSeq" id="WP_011823930.1">
    <property type="nucleotide sequence ID" value="NC_008819.1"/>
</dbReference>